<gene>
    <name evidence="4" type="ORF">H9634_03465</name>
</gene>
<dbReference type="PANTHER" id="PTHR38463:SF1">
    <property type="entry name" value="STRESS RESPONSE PROTEIN YSNF"/>
    <property type="match status" value="1"/>
</dbReference>
<feature type="region of interest" description="Disordered" evidence="1">
    <location>
        <begin position="238"/>
        <end position="263"/>
    </location>
</feature>
<feature type="compositionally biased region" description="Basic and acidic residues" evidence="1">
    <location>
        <begin position="147"/>
        <end position="188"/>
    </location>
</feature>
<dbReference type="Pfam" id="PF05239">
    <property type="entry name" value="PRC"/>
    <property type="match status" value="1"/>
</dbReference>
<dbReference type="RefSeq" id="WP_191725380.1">
    <property type="nucleotide sequence ID" value="NZ_JACSPY010000002.1"/>
</dbReference>
<protein>
    <submittedName>
        <fullName evidence="4">DUF2382 domain-containing protein</fullName>
    </submittedName>
</protein>
<proteinExistence type="predicted"/>
<dbReference type="InterPro" id="IPR027275">
    <property type="entry name" value="PRC-brl_dom"/>
</dbReference>
<feature type="domain" description="PRC-barrel" evidence="2">
    <location>
        <begin position="1"/>
        <end position="70"/>
    </location>
</feature>
<dbReference type="SUPFAM" id="SSF50346">
    <property type="entry name" value="PRC-barrel domain"/>
    <property type="match status" value="1"/>
</dbReference>
<feature type="compositionally biased region" description="Basic and acidic residues" evidence="1">
    <location>
        <begin position="295"/>
        <end position="332"/>
    </location>
</feature>
<feature type="region of interest" description="Disordered" evidence="1">
    <location>
        <begin position="295"/>
        <end position="346"/>
    </location>
</feature>
<dbReference type="PANTHER" id="PTHR38463">
    <property type="entry name" value="STRESS RESPONSE PROTEIN YSNF"/>
    <property type="match status" value="1"/>
</dbReference>
<reference evidence="4 5" key="1">
    <citation type="submission" date="2020-08" db="EMBL/GenBank/DDBJ databases">
        <title>A Genomic Blueprint of the Chicken Gut Microbiome.</title>
        <authorList>
            <person name="Gilroy R."/>
            <person name="Ravi A."/>
            <person name="Getino M."/>
            <person name="Pursley I."/>
            <person name="Horton D.L."/>
            <person name="Alikhan N.-F."/>
            <person name="Baker D."/>
            <person name="Gharbi K."/>
            <person name="Hall N."/>
            <person name="Watson M."/>
            <person name="Adriaenssens E.M."/>
            <person name="Foster-Nyarko E."/>
            <person name="Jarju S."/>
            <person name="Secka A."/>
            <person name="Antonio M."/>
            <person name="Oren A."/>
            <person name="Chaudhuri R."/>
            <person name="La Ragione R.M."/>
            <person name="Hildebrand F."/>
            <person name="Pallen M.J."/>
        </authorList>
    </citation>
    <scope>NUCLEOTIDE SEQUENCE [LARGE SCALE GENOMIC DNA]</scope>
    <source>
        <strain evidence="4 5">Re57</strain>
    </source>
</reference>
<dbReference type="NCBIfam" id="TIGR02271">
    <property type="entry name" value="YsnF/AvaK domain"/>
    <property type="match status" value="1"/>
</dbReference>
<dbReference type="InterPro" id="IPR011033">
    <property type="entry name" value="PRC_barrel-like_sf"/>
</dbReference>
<name>A0ABR8WSY5_9MICO</name>
<feature type="region of interest" description="Disordered" evidence="1">
    <location>
        <begin position="98"/>
        <end position="194"/>
    </location>
</feature>
<evidence type="ECO:0000259" key="3">
    <source>
        <dbReference type="Pfam" id="PF09557"/>
    </source>
</evidence>
<evidence type="ECO:0000256" key="1">
    <source>
        <dbReference type="SAM" id="MobiDB-lite"/>
    </source>
</evidence>
<evidence type="ECO:0000259" key="2">
    <source>
        <dbReference type="Pfam" id="PF05239"/>
    </source>
</evidence>
<dbReference type="EMBL" id="JACSPY010000002">
    <property type="protein sequence ID" value="MBD8019841.1"/>
    <property type="molecule type" value="Genomic_DNA"/>
</dbReference>
<dbReference type="Gene3D" id="3.90.50.10">
    <property type="entry name" value="Photosynthetic Reaction Center, subunit H, domain 2"/>
    <property type="match status" value="1"/>
</dbReference>
<feature type="domain" description="DUF2382" evidence="3">
    <location>
        <begin position="198"/>
        <end position="310"/>
    </location>
</feature>
<dbReference type="InterPro" id="IPR052967">
    <property type="entry name" value="Stress_Response_Assoc"/>
</dbReference>
<dbReference type="InterPro" id="IPR019060">
    <property type="entry name" value="DUF2382"/>
</dbReference>
<evidence type="ECO:0000313" key="5">
    <source>
        <dbReference type="Proteomes" id="UP000651517"/>
    </source>
</evidence>
<comment type="caution">
    <text evidence="4">The sequence shown here is derived from an EMBL/GenBank/DDBJ whole genome shotgun (WGS) entry which is preliminary data.</text>
</comment>
<dbReference type="InterPro" id="IPR014747">
    <property type="entry name" value="Bac_photo_RC_H_C"/>
</dbReference>
<sequence length="346" mass="37998">MENIDIDQLRGSDLYDQTGSKIGSIGEVYLDDQTNEPAFLTVNTGLFGMNETFVPYQSVSRDGDNLVAPFEKSFVKDAPNIAADGSLTPEEEEEIFRYYSLDSGTGRDRDRDGVRDHDRHGTHDRDRDGVRDAGAAGAAGGVAGAAGHDRDRDRDGLLDRDRHDTHDRDRDGLRDHDRDGVRDHDRAAAGDQQQVVAHEERLNVGKEQVETGRARLRKHVVTEKQQVEVPVQREELVVERESIDPNSPEARRGGGIDADRGDVEETVTLREERPVVDKETVATEKVNVGKRVVEDKETVGGEVRKEQIDIDGAEGRDAAGRGVDGRGVDGRGVDGPGPDADGRPLR</sequence>
<evidence type="ECO:0000313" key="4">
    <source>
        <dbReference type="EMBL" id="MBD8019841.1"/>
    </source>
</evidence>
<organism evidence="4 5">
    <name type="scientific">Brevibacterium gallinarum</name>
    <dbReference type="NCBI Taxonomy" id="2762220"/>
    <lineage>
        <taxon>Bacteria</taxon>
        <taxon>Bacillati</taxon>
        <taxon>Actinomycetota</taxon>
        <taxon>Actinomycetes</taxon>
        <taxon>Micrococcales</taxon>
        <taxon>Brevibacteriaceae</taxon>
        <taxon>Brevibacterium</taxon>
    </lineage>
</organism>
<dbReference type="Proteomes" id="UP000651517">
    <property type="component" value="Unassembled WGS sequence"/>
</dbReference>
<keyword evidence="5" id="KW-1185">Reference proteome</keyword>
<feature type="compositionally biased region" description="Basic and acidic residues" evidence="1">
    <location>
        <begin position="105"/>
        <end position="131"/>
    </location>
</feature>
<accession>A0ABR8WSY5</accession>
<dbReference type="Pfam" id="PF09557">
    <property type="entry name" value="DUF2382"/>
    <property type="match status" value="1"/>
</dbReference>